<feature type="transmembrane region" description="Helical" evidence="1">
    <location>
        <begin position="16"/>
        <end position="36"/>
    </location>
</feature>
<keyword evidence="1" id="KW-0472">Membrane</keyword>
<keyword evidence="1" id="KW-1133">Transmembrane helix</keyword>
<sequence length="264" mass="28272">METLREAWHFLERNPVALAAVVPFLAIVGGIFGNWISAKVQAGGGKAQANAAVEAARIAAAATRIAALRDERRIALAQFIQCTRELLKLSERLYRFDQAEAMKSAHDQLMLARSELELVAPQHLVDLAEQVMEASERLGELALTRGPAARARLALAEVDAGNVALSFDAGVKLEQLVRMRQDGSSQADQEAAQSEALTALQRVTHLTGQQISDLLIDTLLPPLVPLKEAAISSEAAACRALVDAVRVALGADTWTQSAEPVVSV</sequence>
<dbReference type="RefSeq" id="WP_267259248.1">
    <property type="nucleotide sequence ID" value="NZ_CP084204.1"/>
</dbReference>
<dbReference type="Proteomes" id="UP001164506">
    <property type="component" value="Chromosome"/>
</dbReference>
<accession>A0ABY6QZE9</accession>
<reference evidence="2" key="1">
    <citation type="submission" date="2021-09" db="EMBL/GenBank/DDBJ databases">
        <title>Complete genome sequence and metabolic characterization of Streptomyces tanashiensis DSM 731 the producer of antibacterial Kalafungin and diverse secondary metabolites.</title>
        <authorList>
            <person name="Abbasi M.N."/>
            <person name="Anwar M.N."/>
            <person name="Alam K."/>
            <person name="Shoaib M."/>
            <person name="Lin Z."/>
            <person name="Hayat M."/>
            <person name="Ali M.I."/>
            <person name="Malik H.M.T."/>
            <person name="Ahmed I."/>
            <person name="Li A."/>
            <person name="Hailong Wang H."/>
            <person name="Zhang Y."/>
        </authorList>
    </citation>
    <scope>NUCLEOTIDE SEQUENCE</scope>
    <source>
        <strain evidence="2">Kala</strain>
    </source>
</reference>
<proteinExistence type="predicted"/>
<evidence type="ECO:0000256" key="1">
    <source>
        <dbReference type="SAM" id="Phobius"/>
    </source>
</evidence>
<gene>
    <name evidence="2" type="ORF">LDH80_21670</name>
</gene>
<evidence type="ECO:0000313" key="3">
    <source>
        <dbReference type="Proteomes" id="UP001164506"/>
    </source>
</evidence>
<dbReference type="GeneID" id="95602102"/>
<organism evidence="2 3">
    <name type="scientific">Streptomyces tanashiensis</name>
    <dbReference type="NCBI Taxonomy" id="67367"/>
    <lineage>
        <taxon>Bacteria</taxon>
        <taxon>Bacillati</taxon>
        <taxon>Actinomycetota</taxon>
        <taxon>Actinomycetes</taxon>
        <taxon>Kitasatosporales</taxon>
        <taxon>Streptomycetaceae</taxon>
        <taxon>Streptomyces</taxon>
    </lineage>
</organism>
<evidence type="ECO:0000313" key="2">
    <source>
        <dbReference type="EMBL" id="UZX23171.1"/>
    </source>
</evidence>
<keyword evidence="3" id="KW-1185">Reference proteome</keyword>
<dbReference type="EMBL" id="CP084204">
    <property type="protein sequence ID" value="UZX23171.1"/>
    <property type="molecule type" value="Genomic_DNA"/>
</dbReference>
<protein>
    <submittedName>
        <fullName evidence="2">Uncharacterized protein</fullName>
    </submittedName>
</protein>
<keyword evidence="1" id="KW-0812">Transmembrane</keyword>
<name>A0ABY6QZE9_9ACTN</name>